<dbReference type="AlphaFoldDB" id="A0A6V8SGQ7"/>
<dbReference type="InterPro" id="IPR036640">
    <property type="entry name" value="ABC1_TM_sf"/>
</dbReference>
<dbReference type="Gene3D" id="1.20.1560.10">
    <property type="entry name" value="ABC transporter type 1, transmembrane domain"/>
    <property type="match status" value="1"/>
</dbReference>
<dbReference type="InterPro" id="IPR003593">
    <property type="entry name" value="AAA+_ATPase"/>
</dbReference>
<evidence type="ECO:0000313" key="11">
    <source>
        <dbReference type="Proteomes" id="UP000580568"/>
    </source>
</evidence>
<feature type="transmembrane region" description="Helical" evidence="7">
    <location>
        <begin position="252"/>
        <end position="269"/>
    </location>
</feature>
<dbReference type="InterPro" id="IPR039421">
    <property type="entry name" value="Type_1_exporter"/>
</dbReference>
<keyword evidence="4 10" id="KW-0067">ATP-binding</keyword>
<dbReference type="InterPro" id="IPR011527">
    <property type="entry name" value="ABC1_TM_dom"/>
</dbReference>
<dbReference type="CDD" id="cd07346">
    <property type="entry name" value="ABC_6TM_exporters"/>
    <property type="match status" value="1"/>
</dbReference>
<dbReference type="SUPFAM" id="SSF52540">
    <property type="entry name" value="P-loop containing nucleoside triphosphate hydrolases"/>
    <property type="match status" value="1"/>
</dbReference>
<keyword evidence="5 7" id="KW-1133">Transmembrane helix</keyword>
<dbReference type="GO" id="GO:0016887">
    <property type="term" value="F:ATP hydrolysis activity"/>
    <property type="evidence" value="ECO:0007669"/>
    <property type="project" value="InterPro"/>
</dbReference>
<dbReference type="RefSeq" id="WP_183277375.1">
    <property type="nucleotide sequence ID" value="NZ_BLZR01000001.1"/>
</dbReference>
<dbReference type="CDD" id="cd03228">
    <property type="entry name" value="ABCC_MRP_Like"/>
    <property type="match status" value="1"/>
</dbReference>
<evidence type="ECO:0000256" key="5">
    <source>
        <dbReference type="ARBA" id="ARBA00022989"/>
    </source>
</evidence>
<keyword evidence="11" id="KW-1185">Reference proteome</keyword>
<feature type="transmembrane region" description="Helical" evidence="7">
    <location>
        <begin position="59"/>
        <end position="80"/>
    </location>
</feature>
<dbReference type="EMBL" id="BLZR01000001">
    <property type="protein sequence ID" value="GFP75906.1"/>
    <property type="molecule type" value="Genomic_DNA"/>
</dbReference>
<dbReference type="PROSITE" id="PS50929">
    <property type="entry name" value="ABC_TM1F"/>
    <property type="match status" value="1"/>
</dbReference>
<dbReference type="Proteomes" id="UP000580568">
    <property type="component" value="Unassembled WGS sequence"/>
</dbReference>
<name>A0A6V8SGQ7_9CLOT</name>
<evidence type="ECO:0000259" key="8">
    <source>
        <dbReference type="PROSITE" id="PS50893"/>
    </source>
</evidence>
<evidence type="ECO:0000256" key="7">
    <source>
        <dbReference type="SAM" id="Phobius"/>
    </source>
</evidence>
<feature type="transmembrane region" description="Helical" evidence="7">
    <location>
        <begin position="275"/>
        <end position="295"/>
    </location>
</feature>
<dbReference type="PANTHER" id="PTHR43394">
    <property type="entry name" value="ATP-DEPENDENT PERMEASE MDL1, MITOCHONDRIAL"/>
    <property type="match status" value="1"/>
</dbReference>
<evidence type="ECO:0000313" key="10">
    <source>
        <dbReference type="EMBL" id="GFP75906.1"/>
    </source>
</evidence>
<dbReference type="PROSITE" id="PS00211">
    <property type="entry name" value="ABC_TRANSPORTER_1"/>
    <property type="match status" value="1"/>
</dbReference>
<dbReference type="PANTHER" id="PTHR43394:SF1">
    <property type="entry name" value="ATP-BINDING CASSETTE SUB-FAMILY B MEMBER 10, MITOCHONDRIAL"/>
    <property type="match status" value="1"/>
</dbReference>
<keyword evidence="6 7" id="KW-0472">Membrane</keyword>
<evidence type="ECO:0000259" key="9">
    <source>
        <dbReference type="PROSITE" id="PS50929"/>
    </source>
</evidence>
<dbReference type="Pfam" id="PF00664">
    <property type="entry name" value="ABC_membrane"/>
    <property type="match status" value="1"/>
</dbReference>
<proteinExistence type="predicted"/>
<feature type="transmembrane region" description="Helical" evidence="7">
    <location>
        <begin position="145"/>
        <end position="162"/>
    </location>
</feature>
<evidence type="ECO:0000256" key="6">
    <source>
        <dbReference type="ARBA" id="ARBA00023136"/>
    </source>
</evidence>
<evidence type="ECO:0000256" key="4">
    <source>
        <dbReference type="ARBA" id="ARBA00022840"/>
    </source>
</evidence>
<reference evidence="10 11" key="1">
    <citation type="submission" date="2020-07" db="EMBL/GenBank/DDBJ databases">
        <title>A new beta-1,3-glucan-decomposing anaerobic bacterium isolated from anoxic soil subjected to biological soil disinfestation.</title>
        <authorList>
            <person name="Ueki A."/>
            <person name="Tonouchi A."/>
        </authorList>
    </citation>
    <scope>NUCLEOTIDE SEQUENCE [LARGE SCALE GENOMIC DNA]</scope>
    <source>
        <strain evidence="10 11">TW1</strain>
    </source>
</reference>
<feature type="transmembrane region" description="Helical" evidence="7">
    <location>
        <begin position="168"/>
        <end position="188"/>
    </location>
</feature>
<dbReference type="InterPro" id="IPR003439">
    <property type="entry name" value="ABC_transporter-like_ATP-bd"/>
</dbReference>
<organism evidence="10 11">
    <name type="scientific">Clostridium fungisolvens</name>
    <dbReference type="NCBI Taxonomy" id="1604897"/>
    <lineage>
        <taxon>Bacteria</taxon>
        <taxon>Bacillati</taxon>
        <taxon>Bacillota</taxon>
        <taxon>Clostridia</taxon>
        <taxon>Eubacteriales</taxon>
        <taxon>Clostridiaceae</taxon>
        <taxon>Clostridium</taxon>
    </lineage>
</organism>
<dbReference type="PROSITE" id="PS50893">
    <property type="entry name" value="ABC_TRANSPORTER_2"/>
    <property type="match status" value="1"/>
</dbReference>
<feature type="domain" description="ABC transporter" evidence="8">
    <location>
        <begin position="340"/>
        <end position="570"/>
    </location>
</feature>
<feature type="domain" description="ABC transmembrane type-1" evidence="9">
    <location>
        <begin position="29"/>
        <end position="309"/>
    </location>
</feature>
<sequence length="581" mass="65153">MSKLKIEPMKHPDKAINYWKKEKFVVVCIIIFGISFNVSIVLGPIYQGKLIDAIATGGSLLYALTVAVTYLLIIGTVQLLRYFKRFYIRRFANSTSATMRLMIYNNIMQKSTSELDNENTGNLMTRAISDVDLCVEGMRKFTTEVFDTGVLMISYLVTMLAYDVKITLLSIIFVPVAIVIAEKLKSVIYKYSKDYRKQSSEVTDITYDIIENSILYRVTGMEAKNRARYNDELEDLQNKAIKANILENSMQPVYNIIAMIGIIMVIYLGGTKVIIGDWTVGVFSTYIAMFTAMAVKASKAAKLFNSVQKSQVSWKRIKPYLEEYKIKEKTSNINNGDTSLSVDNLSFSYGEDKEKIIEHISFGGKGGEIIGLTGSIASGKSTLGISLLGLYPYLGSIKIDGKELKDYSEYERSQIISYLGHKPQLLSDTIYNNITLGSNKDINSVLKDVCFDTDLEAMTNDQKTLVGNGGIKLSGGQQARIALARALLNKNKIIILDDPFSAVDMKTEEKIIENLKTNYRNSLIILISHRLAIFSRINNIILLKSDKTADYGTHDELMKKSEYYSTIYNFQCLEGCDGSGE</sequence>
<evidence type="ECO:0000256" key="1">
    <source>
        <dbReference type="ARBA" id="ARBA00004651"/>
    </source>
</evidence>
<comment type="caution">
    <text evidence="10">The sequence shown here is derived from an EMBL/GenBank/DDBJ whole genome shotgun (WGS) entry which is preliminary data.</text>
</comment>
<dbReference type="Pfam" id="PF00005">
    <property type="entry name" value="ABC_tran"/>
    <property type="match status" value="1"/>
</dbReference>
<protein>
    <submittedName>
        <fullName evidence="10">Putative multidrug resistance ABC transporter ATP-binding/permease protein YheI</fullName>
    </submittedName>
</protein>
<dbReference type="GO" id="GO:0005524">
    <property type="term" value="F:ATP binding"/>
    <property type="evidence" value="ECO:0007669"/>
    <property type="project" value="UniProtKB-KW"/>
</dbReference>
<gene>
    <name evidence="10" type="ORF">bsdtw1_01998</name>
</gene>
<feature type="transmembrane region" description="Helical" evidence="7">
    <location>
        <begin position="24"/>
        <end position="47"/>
    </location>
</feature>
<comment type="subcellular location">
    <subcellularLocation>
        <location evidence="1">Cell membrane</location>
        <topology evidence="1">Multi-pass membrane protein</topology>
    </subcellularLocation>
</comment>
<dbReference type="SMART" id="SM00382">
    <property type="entry name" value="AAA"/>
    <property type="match status" value="1"/>
</dbReference>
<dbReference type="GO" id="GO:0015421">
    <property type="term" value="F:ABC-type oligopeptide transporter activity"/>
    <property type="evidence" value="ECO:0007669"/>
    <property type="project" value="TreeGrafter"/>
</dbReference>
<dbReference type="GO" id="GO:0005886">
    <property type="term" value="C:plasma membrane"/>
    <property type="evidence" value="ECO:0007669"/>
    <property type="project" value="UniProtKB-SubCell"/>
</dbReference>
<dbReference type="InterPro" id="IPR027417">
    <property type="entry name" value="P-loop_NTPase"/>
</dbReference>
<evidence type="ECO:0000256" key="2">
    <source>
        <dbReference type="ARBA" id="ARBA00022692"/>
    </source>
</evidence>
<evidence type="ECO:0000256" key="3">
    <source>
        <dbReference type="ARBA" id="ARBA00022741"/>
    </source>
</evidence>
<accession>A0A6V8SGQ7</accession>
<dbReference type="SUPFAM" id="SSF90123">
    <property type="entry name" value="ABC transporter transmembrane region"/>
    <property type="match status" value="1"/>
</dbReference>
<dbReference type="Gene3D" id="3.40.50.300">
    <property type="entry name" value="P-loop containing nucleotide triphosphate hydrolases"/>
    <property type="match status" value="1"/>
</dbReference>
<dbReference type="InterPro" id="IPR017871">
    <property type="entry name" value="ABC_transporter-like_CS"/>
</dbReference>
<keyword evidence="2 7" id="KW-0812">Transmembrane</keyword>
<keyword evidence="3" id="KW-0547">Nucleotide-binding</keyword>